<organism evidence="2">
    <name type="scientific">Chrysotila carterae</name>
    <name type="common">Marine alga</name>
    <name type="synonym">Syracosphaera carterae</name>
    <dbReference type="NCBI Taxonomy" id="13221"/>
    <lineage>
        <taxon>Eukaryota</taxon>
        <taxon>Haptista</taxon>
        <taxon>Haptophyta</taxon>
        <taxon>Prymnesiophyceae</taxon>
        <taxon>Isochrysidales</taxon>
        <taxon>Isochrysidaceae</taxon>
        <taxon>Chrysotila</taxon>
    </lineage>
</organism>
<evidence type="ECO:0000256" key="1">
    <source>
        <dbReference type="SAM" id="SignalP"/>
    </source>
</evidence>
<protein>
    <recommendedName>
        <fullName evidence="3">Secreted protein</fullName>
    </recommendedName>
</protein>
<evidence type="ECO:0000313" key="2">
    <source>
        <dbReference type="EMBL" id="CAE0752461.1"/>
    </source>
</evidence>
<sequence>MSSIAFLSASIFFFCAKLPSSSSESTSFFPLAFLLTTFFCDLLLPSPAPLIGSSLREGVHALASTDGSSCRDYLSCAFKAHDRNVRPKKWFLLNEICQHIRHAIRL</sequence>
<feature type="chain" id="PRO_5031396541" description="Secreted protein" evidence="1">
    <location>
        <begin position="24"/>
        <end position="106"/>
    </location>
</feature>
<feature type="signal peptide" evidence="1">
    <location>
        <begin position="1"/>
        <end position="23"/>
    </location>
</feature>
<name>A0A7S4ETT8_CHRCT</name>
<dbReference type="AlphaFoldDB" id="A0A7S4ETT8"/>
<accession>A0A7S4ETT8</accession>
<dbReference type="EMBL" id="HBIZ01008652">
    <property type="protein sequence ID" value="CAE0752461.1"/>
    <property type="molecule type" value="Transcribed_RNA"/>
</dbReference>
<gene>
    <name evidence="2" type="ORF">PCAR00345_LOCUS5046</name>
</gene>
<evidence type="ECO:0008006" key="3">
    <source>
        <dbReference type="Google" id="ProtNLM"/>
    </source>
</evidence>
<proteinExistence type="predicted"/>
<reference evidence="2" key="1">
    <citation type="submission" date="2021-01" db="EMBL/GenBank/DDBJ databases">
        <authorList>
            <person name="Corre E."/>
            <person name="Pelletier E."/>
            <person name="Niang G."/>
            <person name="Scheremetjew M."/>
            <person name="Finn R."/>
            <person name="Kale V."/>
            <person name="Holt S."/>
            <person name="Cochrane G."/>
            <person name="Meng A."/>
            <person name="Brown T."/>
            <person name="Cohen L."/>
        </authorList>
    </citation>
    <scope>NUCLEOTIDE SEQUENCE</scope>
    <source>
        <strain evidence="2">CCMP645</strain>
    </source>
</reference>
<keyword evidence="1" id="KW-0732">Signal</keyword>